<protein>
    <recommendedName>
        <fullName evidence="4">Signal transduction histidine kinase</fullName>
    </recommendedName>
</protein>
<accession>A0A0K8P6R6</accession>
<dbReference type="EMBL" id="BBYR01000071">
    <property type="protein sequence ID" value="GAP38306.1"/>
    <property type="molecule type" value="Genomic_DNA"/>
</dbReference>
<dbReference type="Proteomes" id="UP000037660">
    <property type="component" value="Unassembled WGS sequence"/>
</dbReference>
<gene>
    <name evidence="2" type="ORF">ISF6_4764</name>
</gene>
<comment type="caution">
    <text evidence="2">The sequence shown here is derived from an EMBL/GenBank/DDBJ whole genome shotgun (WGS) entry which is preliminary data.</text>
</comment>
<reference evidence="2 3" key="2">
    <citation type="journal article" date="2016" name="Science">
        <title>A bacterium that degrades and assimilates poly(ethylene terephthalate).</title>
        <authorList>
            <person name="Yoshida S."/>
            <person name="Hiraga K."/>
            <person name="Takehana T."/>
            <person name="Taniguchi I."/>
            <person name="Yamaji H."/>
            <person name="Maeda Y."/>
            <person name="Toyohara K."/>
            <person name="Miyamoto K."/>
            <person name="Kimura Y."/>
            <person name="Oda K."/>
        </authorList>
    </citation>
    <scope>NUCLEOTIDE SEQUENCE [LARGE SCALE GENOMIC DNA]</scope>
    <source>
        <strain evidence="3">NBRC 110686 / TISTR 2288 / 201-F6</strain>
    </source>
</reference>
<keyword evidence="3" id="KW-1185">Reference proteome</keyword>
<evidence type="ECO:0000313" key="3">
    <source>
        <dbReference type="Proteomes" id="UP000037660"/>
    </source>
</evidence>
<reference evidence="3" key="1">
    <citation type="submission" date="2015-07" db="EMBL/GenBank/DDBJ databases">
        <title>Discovery of a poly(ethylene terephthalate assimilation.</title>
        <authorList>
            <person name="Yoshida S."/>
            <person name="Hiraga K."/>
            <person name="Takehana T."/>
            <person name="Taniguchi I."/>
            <person name="Yamaji H."/>
            <person name="Maeda Y."/>
            <person name="Toyohara K."/>
            <person name="Miyamoto K."/>
            <person name="Kimura Y."/>
            <person name="Oda K."/>
        </authorList>
    </citation>
    <scope>NUCLEOTIDE SEQUENCE [LARGE SCALE GENOMIC DNA]</scope>
    <source>
        <strain evidence="3">NBRC 110686 / TISTR 2288 / 201-F6</strain>
    </source>
</reference>
<name>A0A0K8P6R6_PISS1</name>
<dbReference type="STRING" id="1547922.ISF6_4764"/>
<proteinExistence type="predicted"/>
<dbReference type="AlphaFoldDB" id="A0A0K8P6R6"/>
<organism evidence="2 3">
    <name type="scientific">Piscinibacter sakaiensis</name>
    <name type="common">Ideonella sakaiensis</name>
    <dbReference type="NCBI Taxonomy" id="1547922"/>
    <lineage>
        <taxon>Bacteria</taxon>
        <taxon>Pseudomonadati</taxon>
        <taxon>Pseudomonadota</taxon>
        <taxon>Betaproteobacteria</taxon>
        <taxon>Burkholderiales</taxon>
        <taxon>Sphaerotilaceae</taxon>
        <taxon>Piscinibacter</taxon>
    </lineage>
</organism>
<feature type="transmembrane region" description="Helical" evidence="1">
    <location>
        <begin position="39"/>
        <end position="61"/>
    </location>
</feature>
<keyword evidence="1" id="KW-0472">Membrane</keyword>
<evidence type="ECO:0008006" key="4">
    <source>
        <dbReference type="Google" id="ProtNLM"/>
    </source>
</evidence>
<evidence type="ECO:0000256" key="1">
    <source>
        <dbReference type="SAM" id="Phobius"/>
    </source>
</evidence>
<sequence length="161" mass="17226">MLVLCLVLLLTGVFALLNWTAFATPMPLSLGVTTVEAPLGLIMLGLVVVLSVAFVAWALALQAQALMDTRRMTRELQTQRELADKAEASRFTELRAHLDQALAEQRRHVEQQANGLAAAVAELEDRLDRRQALGPATPALAPLATGVPVAAAPLRTGTGLR</sequence>
<keyword evidence="1" id="KW-1133">Transmembrane helix</keyword>
<keyword evidence="1" id="KW-0812">Transmembrane</keyword>
<evidence type="ECO:0000313" key="2">
    <source>
        <dbReference type="EMBL" id="GAP38306.1"/>
    </source>
</evidence>